<dbReference type="Pfam" id="PF07731">
    <property type="entry name" value="Cu-oxidase_2"/>
    <property type="match status" value="1"/>
</dbReference>
<dbReference type="Proteomes" id="UP001241848">
    <property type="component" value="Unassembled WGS sequence"/>
</dbReference>
<dbReference type="InterPro" id="IPR008972">
    <property type="entry name" value="Cupredoxin"/>
</dbReference>
<dbReference type="RefSeq" id="WP_305754775.1">
    <property type="nucleotide sequence ID" value="NZ_JAPCKK010000016.1"/>
</dbReference>
<dbReference type="SUPFAM" id="SSF49503">
    <property type="entry name" value="Cupredoxins"/>
    <property type="match status" value="1"/>
</dbReference>
<gene>
    <name evidence="2" type="ORF">OIN60_10260</name>
</gene>
<proteinExistence type="predicted"/>
<organism evidence="2 3">
    <name type="scientific">Paenibacillus zeirhizosphaerae</name>
    <dbReference type="NCBI Taxonomy" id="2987519"/>
    <lineage>
        <taxon>Bacteria</taxon>
        <taxon>Bacillati</taxon>
        <taxon>Bacillota</taxon>
        <taxon>Bacilli</taxon>
        <taxon>Bacillales</taxon>
        <taxon>Paenibacillaceae</taxon>
        <taxon>Paenibacillus</taxon>
    </lineage>
</organism>
<evidence type="ECO:0000259" key="1">
    <source>
        <dbReference type="Pfam" id="PF07731"/>
    </source>
</evidence>
<dbReference type="InterPro" id="IPR011706">
    <property type="entry name" value="Cu-oxidase_C"/>
</dbReference>
<feature type="domain" description="Plastocyanin-like" evidence="1">
    <location>
        <begin position="6"/>
        <end position="54"/>
    </location>
</feature>
<dbReference type="EMBL" id="JAPCKK010000016">
    <property type="protein sequence ID" value="MDP4097152.1"/>
    <property type="molecule type" value="Genomic_DNA"/>
</dbReference>
<sequence length="80" mass="8868">MPTGSDKTFPETEPIKVKKGGAVKVRLVNNSKTEDHPMHLHGHFFQVLSKHGKALEGSLIVKDTLLQIPTPEINRSSIKK</sequence>
<reference evidence="2 3" key="1">
    <citation type="submission" date="2022-10" db="EMBL/GenBank/DDBJ databases">
        <title>Paenibacillus description and whole genome data of maize root bacterial community.</title>
        <authorList>
            <person name="Marton D."/>
            <person name="Farkas M."/>
            <person name="Cserhati M."/>
        </authorList>
    </citation>
    <scope>NUCLEOTIDE SEQUENCE [LARGE SCALE GENOMIC DNA]</scope>
    <source>
        <strain evidence="2 3">P96</strain>
    </source>
</reference>
<dbReference type="Gene3D" id="2.60.40.420">
    <property type="entry name" value="Cupredoxins - blue copper proteins"/>
    <property type="match status" value="1"/>
</dbReference>
<comment type="caution">
    <text evidence="2">The sequence shown here is derived from an EMBL/GenBank/DDBJ whole genome shotgun (WGS) entry which is preliminary data.</text>
</comment>
<evidence type="ECO:0000313" key="3">
    <source>
        <dbReference type="Proteomes" id="UP001241848"/>
    </source>
</evidence>
<name>A0ABT9FRS3_9BACL</name>
<evidence type="ECO:0000313" key="2">
    <source>
        <dbReference type="EMBL" id="MDP4097152.1"/>
    </source>
</evidence>
<protein>
    <submittedName>
        <fullName evidence="2">Multicopper oxidase domain-containing protein</fullName>
    </submittedName>
</protein>
<keyword evidence="3" id="KW-1185">Reference proteome</keyword>
<accession>A0ABT9FRS3</accession>